<dbReference type="RefSeq" id="WP_255135682.1">
    <property type="nucleotide sequence ID" value="NZ_JANDBC010000003.1"/>
</dbReference>
<dbReference type="Gene3D" id="2.40.160.60">
    <property type="entry name" value="Outer membrane protein transport protein (OMPP1/FadL/TodX)"/>
    <property type="match status" value="1"/>
</dbReference>
<accession>A0A9X2RI13</accession>
<evidence type="ECO:0000313" key="2">
    <source>
        <dbReference type="EMBL" id="MCP9292783.1"/>
    </source>
</evidence>
<comment type="caution">
    <text evidence="2">The sequence shown here is derived from an EMBL/GenBank/DDBJ whole genome shotgun (WGS) entry which is preliminary data.</text>
</comment>
<dbReference type="Proteomes" id="UP001139125">
    <property type="component" value="Unassembled WGS sequence"/>
</dbReference>
<evidence type="ECO:0000256" key="1">
    <source>
        <dbReference type="SAM" id="SignalP"/>
    </source>
</evidence>
<reference evidence="2" key="1">
    <citation type="submission" date="2022-06" db="EMBL/GenBank/DDBJ databases">
        <title>Gracilimonas sp. CAU 1638 isolated from sea sediment.</title>
        <authorList>
            <person name="Kim W."/>
        </authorList>
    </citation>
    <scope>NUCLEOTIDE SEQUENCE</scope>
    <source>
        <strain evidence="2">CAU 1638</strain>
    </source>
</reference>
<protein>
    <submittedName>
        <fullName evidence="2">PorV/PorQ family protein</fullName>
    </submittedName>
</protein>
<organism evidence="2 3">
    <name type="scientific">Gracilimonas sediminicola</name>
    <dbReference type="NCBI Taxonomy" id="2952158"/>
    <lineage>
        <taxon>Bacteria</taxon>
        <taxon>Pseudomonadati</taxon>
        <taxon>Balneolota</taxon>
        <taxon>Balneolia</taxon>
        <taxon>Balneolales</taxon>
        <taxon>Balneolaceae</taxon>
        <taxon>Gracilimonas</taxon>
    </lineage>
</organism>
<feature type="chain" id="PRO_5040983027" evidence="1">
    <location>
        <begin position="20"/>
        <end position="313"/>
    </location>
</feature>
<evidence type="ECO:0000313" key="3">
    <source>
        <dbReference type="Proteomes" id="UP001139125"/>
    </source>
</evidence>
<proteinExistence type="predicted"/>
<keyword evidence="1" id="KW-0732">Signal</keyword>
<name>A0A9X2RI13_9BACT</name>
<keyword evidence="3" id="KW-1185">Reference proteome</keyword>
<gene>
    <name evidence="2" type="ORF">NM125_14430</name>
</gene>
<dbReference type="SUPFAM" id="SSF56935">
    <property type="entry name" value="Porins"/>
    <property type="match status" value="1"/>
</dbReference>
<feature type="signal peptide" evidence="1">
    <location>
        <begin position="1"/>
        <end position="19"/>
    </location>
</feature>
<dbReference type="EMBL" id="JANDBC010000003">
    <property type="protein sequence ID" value="MCP9292783.1"/>
    <property type="molecule type" value="Genomic_DNA"/>
</dbReference>
<sequence>MKTVFFSLFLFISSSALFAQGSGFEMLSISPTPYSLSKAEATTSISEGAASIFSNPALLSLNDYSSIDLGYSFWIANVNNIFGGVNFKNGQRAVAFSFYTSGADDYEARNNPGPPNGEFSIQYISISAAYAYDFKYFALGGAIQYLNEENFTYQANGYAFNFGMASELFNDKIRFGASVTNLGEMEKLNINSTPLPANFKVGTSADVLNFTPPKNDDLPVLVTAYADYVYPLVETDDKDYADYTVPGSYFNLGLSFNVADVLEISGGYKTQNNVRPVSFGAAFTTDEITFNYALVPFNTGYGTVHSIGIQYKF</sequence>
<dbReference type="AlphaFoldDB" id="A0A9X2RI13"/>
<dbReference type="NCBIfam" id="NF033709">
    <property type="entry name" value="PorV_fam"/>
    <property type="match status" value="1"/>
</dbReference>